<evidence type="ECO:0000256" key="2">
    <source>
        <dbReference type="ARBA" id="ARBA00022553"/>
    </source>
</evidence>
<evidence type="ECO:0000313" key="13">
    <source>
        <dbReference type="Proteomes" id="UP000000268"/>
    </source>
</evidence>
<comment type="catalytic activity">
    <reaction evidence="1 9">
        <text>ATP + protein L-histidine = ADP + protein N-phospho-L-histidine.</text>
        <dbReference type="EC" id="2.7.13.3"/>
    </reaction>
</comment>
<dbReference type="GO" id="GO:0000155">
    <property type="term" value="F:phosphorelay sensor kinase activity"/>
    <property type="evidence" value="ECO:0007669"/>
    <property type="project" value="InterPro"/>
</dbReference>
<dbReference type="NCBIfam" id="NF006800">
    <property type="entry name" value="PRK09303.1"/>
    <property type="match status" value="1"/>
</dbReference>
<dbReference type="CDD" id="cd00082">
    <property type="entry name" value="HisKA"/>
    <property type="match status" value="1"/>
</dbReference>
<feature type="domain" description="Histidine kinase" evidence="11">
    <location>
        <begin position="165"/>
        <end position="390"/>
    </location>
</feature>
<keyword evidence="6 9" id="KW-0067">ATP-binding</keyword>
<accession>B0C5D6</accession>
<dbReference type="Pfam" id="PF02518">
    <property type="entry name" value="HATPase_c"/>
    <property type="match status" value="1"/>
</dbReference>
<evidence type="ECO:0000256" key="4">
    <source>
        <dbReference type="ARBA" id="ARBA00022741"/>
    </source>
</evidence>
<evidence type="ECO:0000259" key="11">
    <source>
        <dbReference type="PROSITE" id="PS50109"/>
    </source>
</evidence>
<dbReference type="SMART" id="SM00388">
    <property type="entry name" value="HisKA"/>
    <property type="match status" value="1"/>
</dbReference>
<dbReference type="GO" id="GO:0005524">
    <property type="term" value="F:ATP binding"/>
    <property type="evidence" value="ECO:0007669"/>
    <property type="project" value="UniProtKB-KW"/>
</dbReference>
<sequence>MRSSSETPTDHLQSVVKSDASLQLLLFVDKRTTAKEQILQISKYLDTLKPDCDFDLHVVEVSEQPYLVEYYKLVATPALVKIRPEPRHILAGSNLVSQLEESWPYWQHALSANDLLDDQLNVEEDTTSFADAAQLMQLSDQMFRLRQENEALQDQLKFKDRMINMLAHDLRNPLTAATIALETLAGQWDEDNEVIRNLSSALLQRLTKHAHAQTQIIERMITNLLEASQGSEPDLKTHPKQLDLGGLCQEIALRVQNALKAKSQTLKSDIPPDIPNVHADADQVQQVILNLLDNAMKYTPEGGEIQLLVLHRTTQKVQVSICDNGLGIPQEKQQYIFDNQYRLDRDQDESGYGMGLAHCKRIVGNHYGEIWVDSAPNHGSSFHFTLPVYR</sequence>
<dbReference type="EMBL" id="CP000828">
    <property type="protein sequence ID" value="ABW27512.1"/>
    <property type="molecule type" value="Genomic_DNA"/>
</dbReference>
<dbReference type="InterPro" id="IPR005467">
    <property type="entry name" value="His_kinase_dom"/>
</dbReference>
<dbReference type="HAMAP" id="MF_01837">
    <property type="entry name" value="Kinase_SasA"/>
    <property type="match status" value="1"/>
</dbReference>
<dbReference type="PRINTS" id="PR00344">
    <property type="entry name" value="BCTRLSENSOR"/>
</dbReference>
<dbReference type="AlphaFoldDB" id="B0C5D6"/>
<dbReference type="SUPFAM" id="SSF52833">
    <property type="entry name" value="Thioredoxin-like"/>
    <property type="match status" value="1"/>
</dbReference>
<dbReference type="Pfam" id="PF00512">
    <property type="entry name" value="HisKA"/>
    <property type="match status" value="1"/>
</dbReference>
<gene>
    <name evidence="9 12" type="primary">sasA</name>
    <name evidence="12" type="ordered locus">AM1_2504</name>
</gene>
<dbReference type="SUPFAM" id="SSF47384">
    <property type="entry name" value="Homodimeric domain of signal transducing histidine kinase"/>
    <property type="match status" value="1"/>
</dbReference>
<evidence type="ECO:0000256" key="7">
    <source>
        <dbReference type="ARBA" id="ARBA00023012"/>
    </source>
</evidence>
<dbReference type="EC" id="2.7.13.3" evidence="9"/>
<dbReference type="Gene3D" id="3.40.30.10">
    <property type="entry name" value="Glutaredoxin"/>
    <property type="match status" value="1"/>
</dbReference>
<dbReference type="KEGG" id="amr:AM1_2504"/>
<protein>
    <recommendedName>
        <fullName evidence="9">Adaptive-response sensory-kinase SasA</fullName>
        <ecNumber evidence="9">2.7.13.3</ecNumber>
    </recommendedName>
    <alternativeName>
        <fullName evidence="9">Sensor histidine kinase SasA</fullName>
    </alternativeName>
</protein>
<keyword evidence="8 9" id="KW-0090">Biological rhythms</keyword>
<evidence type="ECO:0000256" key="8">
    <source>
        <dbReference type="ARBA" id="ARBA00023108"/>
    </source>
</evidence>
<comment type="subunit">
    <text evidence="9">Homooligomerizes. Interacts with KaiC. Participates in the KaiABC clock complex, whose core is composed of a KaiC homohexamer, 6 KaiB and up to 6 KaiA dimers. SasA and KaiB(fs) compete to bind to KaiC.</text>
</comment>
<dbReference type="InterPro" id="IPR036097">
    <property type="entry name" value="HisK_dim/P_sf"/>
</dbReference>
<dbReference type="STRING" id="329726.AM1_2504"/>
<comment type="function">
    <text evidence="9">Member of the two-component regulatory system SasA/RpaA involved in genome-wide circadian gene expression. One of several clock output pathways. Participates in the Kai clock protein complex, the main circadian regulator in cyanobacteria, via its interaction with KaiC. KaiC enhances the autophosphorylation activity of SasA, which then transfers its phosphate group to RpaA to activate it. In addition to its output function, recruits fold-shifted KaiB (KaiB(fs)) to KaiC to cooperatively form the KaiB(6):KaiC(6) complex (independent of SasA kinase activity). Required for robustness of the circadian rhythm of gene expression and is involved in clock output, also required for adaptation to light/dark cycles.</text>
</comment>
<dbReference type="CDD" id="cd00075">
    <property type="entry name" value="HATPase"/>
    <property type="match status" value="1"/>
</dbReference>
<dbReference type="Gene3D" id="3.30.565.10">
    <property type="entry name" value="Histidine kinase-like ATPase, C-terminal domain"/>
    <property type="match status" value="1"/>
</dbReference>
<dbReference type="Proteomes" id="UP000000268">
    <property type="component" value="Chromosome"/>
</dbReference>
<dbReference type="PANTHER" id="PTHR43711:SF26">
    <property type="entry name" value="SENSOR HISTIDINE KINASE RCSC"/>
    <property type="match status" value="1"/>
</dbReference>
<dbReference type="Gene3D" id="1.10.287.130">
    <property type="match status" value="1"/>
</dbReference>
<dbReference type="FunFam" id="3.30.565.10:FF:000006">
    <property type="entry name" value="Sensor histidine kinase WalK"/>
    <property type="match status" value="1"/>
</dbReference>
<dbReference type="InterPro" id="IPR036249">
    <property type="entry name" value="Thioredoxin-like_sf"/>
</dbReference>
<dbReference type="InterPro" id="IPR003661">
    <property type="entry name" value="HisK_dim/P_dom"/>
</dbReference>
<dbReference type="OrthoDB" id="9773956at2"/>
<evidence type="ECO:0000256" key="9">
    <source>
        <dbReference type="HAMAP-Rule" id="MF_01837"/>
    </source>
</evidence>
<evidence type="ECO:0000313" key="12">
    <source>
        <dbReference type="EMBL" id="ABW27512.1"/>
    </source>
</evidence>
<dbReference type="InterPro" id="IPR003594">
    <property type="entry name" value="HATPase_dom"/>
</dbReference>
<keyword evidence="4 9" id="KW-0547">Nucleotide-binding</keyword>
<dbReference type="RefSeq" id="WP_012162972.1">
    <property type="nucleotide sequence ID" value="NC_009925.1"/>
</dbReference>
<dbReference type="SUPFAM" id="SSF55874">
    <property type="entry name" value="ATPase domain of HSP90 chaperone/DNA topoisomerase II/histidine kinase"/>
    <property type="match status" value="1"/>
</dbReference>
<dbReference type="SMART" id="SM00387">
    <property type="entry name" value="HATPase_c"/>
    <property type="match status" value="1"/>
</dbReference>
<dbReference type="InterPro" id="IPR023527">
    <property type="entry name" value="Kinase_SasA"/>
</dbReference>
<name>B0C5D6_ACAM1</name>
<keyword evidence="7 9" id="KW-0902">Two-component regulatory system</keyword>
<feature type="coiled-coil region" evidence="10">
    <location>
        <begin position="135"/>
        <end position="162"/>
    </location>
</feature>
<organism evidence="12 13">
    <name type="scientific">Acaryochloris marina (strain MBIC 11017)</name>
    <dbReference type="NCBI Taxonomy" id="329726"/>
    <lineage>
        <taxon>Bacteria</taxon>
        <taxon>Bacillati</taxon>
        <taxon>Cyanobacteriota</taxon>
        <taxon>Cyanophyceae</taxon>
        <taxon>Acaryochloridales</taxon>
        <taxon>Acaryochloridaceae</taxon>
        <taxon>Acaryochloris</taxon>
    </lineage>
</organism>
<proteinExistence type="inferred from homology"/>
<dbReference type="InterPro" id="IPR050736">
    <property type="entry name" value="Sensor_HK_Regulatory"/>
</dbReference>
<dbReference type="PROSITE" id="PS50109">
    <property type="entry name" value="HIS_KIN"/>
    <property type="match status" value="1"/>
</dbReference>
<keyword evidence="10" id="KW-0175">Coiled coil</keyword>
<keyword evidence="3 9" id="KW-0808">Transferase</keyword>
<dbReference type="Pfam" id="PF07689">
    <property type="entry name" value="KaiB"/>
    <property type="match status" value="1"/>
</dbReference>
<dbReference type="InterPro" id="IPR036890">
    <property type="entry name" value="HATPase_C_sf"/>
</dbReference>
<dbReference type="InterPro" id="IPR004358">
    <property type="entry name" value="Sig_transdc_His_kin-like_C"/>
</dbReference>
<keyword evidence="13" id="KW-1185">Reference proteome</keyword>
<dbReference type="GO" id="GO:0007623">
    <property type="term" value="P:circadian rhythm"/>
    <property type="evidence" value="ECO:0007669"/>
    <property type="project" value="UniProtKB-UniRule"/>
</dbReference>
<dbReference type="InterPro" id="IPR011649">
    <property type="entry name" value="KaiB_domain"/>
</dbReference>
<dbReference type="eggNOG" id="COG2205">
    <property type="taxonomic scope" value="Bacteria"/>
</dbReference>
<evidence type="ECO:0000256" key="10">
    <source>
        <dbReference type="SAM" id="Coils"/>
    </source>
</evidence>
<dbReference type="CDD" id="cd02978">
    <property type="entry name" value="KaiB_like"/>
    <property type="match status" value="1"/>
</dbReference>
<reference evidence="12 13" key="1">
    <citation type="journal article" date="2008" name="Proc. Natl. Acad. Sci. U.S.A.">
        <title>Niche adaptation and genome expansion in the chlorophyll d-producing cyanobacterium Acaryochloris marina.</title>
        <authorList>
            <person name="Swingley W.D."/>
            <person name="Chen M."/>
            <person name="Cheung P.C."/>
            <person name="Conrad A.L."/>
            <person name="Dejesa L.C."/>
            <person name="Hao J."/>
            <person name="Honchak B.M."/>
            <person name="Karbach L.E."/>
            <person name="Kurdoglu A."/>
            <person name="Lahiri S."/>
            <person name="Mastrian S.D."/>
            <person name="Miyashita H."/>
            <person name="Page L."/>
            <person name="Ramakrishna P."/>
            <person name="Satoh S."/>
            <person name="Sattley W.M."/>
            <person name="Shimada Y."/>
            <person name="Taylor H.L."/>
            <person name="Tomo T."/>
            <person name="Tsuchiya T."/>
            <person name="Wang Z.T."/>
            <person name="Raymond J."/>
            <person name="Mimuro M."/>
            <person name="Blankenship R.E."/>
            <person name="Touchman J.W."/>
        </authorList>
    </citation>
    <scope>NUCLEOTIDE SEQUENCE [LARGE SCALE GENOMIC DNA]</scope>
    <source>
        <strain evidence="13">MBIC 11017</strain>
    </source>
</reference>
<feature type="modified residue" description="Phosphohistidine; by autocatalysis" evidence="9">
    <location>
        <position position="168"/>
    </location>
</feature>
<dbReference type="HOGENOM" id="CLU_723030_0_0_3"/>
<evidence type="ECO:0000256" key="1">
    <source>
        <dbReference type="ARBA" id="ARBA00000085"/>
    </source>
</evidence>
<keyword evidence="5 9" id="KW-0418">Kinase</keyword>
<keyword evidence="2 9" id="KW-0597">Phosphoprotein</keyword>
<dbReference type="PANTHER" id="PTHR43711">
    <property type="entry name" value="TWO-COMPONENT HISTIDINE KINASE"/>
    <property type="match status" value="1"/>
</dbReference>
<evidence type="ECO:0000256" key="5">
    <source>
        <dbReference type="ARBA" id="ARBA00022777"/>
    </source>
</evidence>
<comment type="domain">
    <text evidence="9">The N-terminus interacts with KaiC, while the C-terminal histidine kinase domain autophosphorylates and is probably responsible for self-oligomerization. The N-terminal domain stimulates the C-terminus to autophosphorylate.</text>
</comment>
<dbReference type="SMART" id="SM01248">
    <property type="entry name" value="KaiB"/>
    <property type="match status" value="1"/>
</dbReference>
<evidence type="ECO:0000256" key="3">
    <source>
        <dbReference type="ARBA" id="ARBA00022679"/>
    </source>
</evidence>
<evidence type="ECO:0000256" key="6">
    <source>
        <dbReference type="ARBA" id="ARBA00022840"/>
    </source>
</evidence>